<dbReference type="EMBL" id="LR031872">
    <property type="protein sequence ID" value="VDC93008.1"/>
    <property type="molecule type" value="Genomic_DNA"/>
</dbReference>
<reference evidence="1" key="1">
    <citation type="submission" date="2018-11" db="EMBL/GenBank/DDBJ databases">
        <authorList>
            <consortium name="Genoscope - CEA"/>
            <person name="William W."/>
        </authorList>
    </citation>
    <scope>NUCLEOTIDE SEQUENCE</scope>
</reference>
<dbReference type="AlphaFoldDB" id="A0A3P6BAD9"/>
<protein>
    <submittedName>
        <fullName evidence="1">Uncharacterized protein</fullName>
    </submittedName>
</protein>
<gene>
    <name evidence="1" type="ORF">BOLC3T16620H</name>
</gene>
<proteinExistence type="predicted"/>
<accession>A0A3P6BAD9</accession>
<name>A0A3P6BAD9_BRAOL</name>
<evidence type="ECO:0000313" key="1">
    <source>
        <dbReference type="EMBL" id="VDC93008.1"/>
    </source>
</evidence>
<organism evidence="1">
    <name type="scientific">Brassica oleracea</name>
    <name type="common">Wild cabbage</name>
    <dbReference type="NCBI Taxonomy" id="3712"/>
    <lineage>
        <taxon>Eukaryota</taxon>
        <taxon>Viridiplantae</taxon>
        <taxon>Streptophyta</taxon>
        <taxon>Embryophyta</taxon>
        <taxon>Tracheophyta</taxon>
        <taxon>Spermatophyta</taxon>
        <taxon>Magnoliopsida</taxon>
        <taxon>eudicotyledons</taxon>
        <taxon>Gunneridae</taxon>
        <taxon>Pentapetalae</taxon>
        <taxon>rosids</taxon>
        <taxon>malvids</taxon>
        <taxon>Brassicales</taxon>
        <taxon>Brassicaceae</taxon>
        <taxon>Brassiceae</taxon>
        <taxon>Brassica</taxon>
    </lineage>
</organism>
<sequence>MKSPRVRRRTVGRALQGHRLVTTKGWLAQWLDVATWFPQTQHVATSKHRAHLLRPRQPKRKVMMFYGRKHQQLRNEFLLHPNQDDPQLRPRLKTAF</sequence>